<dbReference type="HOGENOM" id="CLU_023845_4_0_10"/>
<evidence type="ECO:0000313" key="6">
    <source>
        <dbReference type="Proteomes" id="UP000027616"/>
    </source>
</evidence>
<sequence length="332" mass="38202">MQRVAVVILNWNGQHFLEKFLGNVVDCSRGASVVVVDNCSTDGSVEWIATNHPKVERVVLDKNYGFAGGYNKGLEAVRAEYYILLNSDVQVTPGWIEPMLSLMDSDAQIAAIQPKILSYSYNDFFEYAGASGGFIDTLGYPFCRGRLIGECEQDRGQYDDVREIFWATGAAFMVRAEDFHRSGGFDEIFFAHQEEIDLCWRLKRQGRKIMVVPQSVVYHVGAGTLPIWSPRKTYLNFRNNIAMLYKNLPMWRFAVVYCCRVGTDMLRALSYLTTLKFSFASAIYRGHRDFWRFRRKLNRHDEFARTMVGQIYRGSIVLHYIFVNKCFGNKLL</sequence>
<keyword evidence="2" id="KW-0328">Glycosyltransferase</keyword>
<dbReference type="EMBL" id="HG934468">
    <property type="protein sequence ID" value="CDN31141.1"/>
    <property type="molecule type" value="Genomic_DNA"/>
</dbReference>
<dbReference type="CDD" id="cd04186">
    <property type="entry name" value="GT_2_like_c"/>
    <property type="match status" value="1"/>
</dbReference>
<organism evidence="5 6">
    <name type="scientific">Mucinivorans hirudinis</name>
    <dbReference type="NCBI Taxonomy" id="1433126"/>
    <lineage>
        <taxon>Bacteria</taxon>
        <taxon>Pseudomonadati</taxon>
        <taxon>Bacteroidota</taxon>
        <taxon>Bacteroidia</taxon>
        <taxon>Bacteroidales</taxon>
        <taxon>Rikenellaceae</taxon>
        <taxon>Mucinivorans</taxon>
    </lineage>
</organism>
<accession>A0A060R7B9</accession>
<dbReference type="PATRIC" id="fig|1433126.3.peg.1041"/>
<evidence type="ECO:0000256" key="3">
    <source>
        <dbReference type="ARBA" id="ARBA00022679"/>
    </source>
</evidence>
<dbReference type="PANTHER" id="PTHR43179">
    <property type="entry name" value="RHAMNOSYLTRANSFERASE WBBL"/>
    <property type="match status" value="1"/>
</dbReference>
<feature type="domain" description="Glycosyltransferase 2-like" evidence="4">
    <location>
        <begin position="6"/>
        <end position="113"/>
    </location>
</feature>
<dbReference type="OrthoDB" id="9771846at2"/>
<dbReference type="Proteomes" id="UP000027616">
    <property type="component" value="Chromosome I"/>
</dbReference>
<keyword evidence="6" id="KW-1185">Reference proteome</keyword>
<dbReference type="Pfam" id="PF00535">
    <property type="entry name" value="Glycos_transf_2"/>
    <property type="match status" value="1"/>
</dbReference>
<dbReference type="InterPro" id="IPR001173">
    <property type="entry name" value="Glyco_trans_2-like"/>
</dbReference>
<proteinExistence type="inferred from homology"/>
<dbReference type="PANTHER" id="PTHR43179:SF12">
    <property type="entry name" value="GALACTOFURANOSYLTRANSFERASE GLFT2"/>
    <property type="match status" value="1"/>
</dbReference>
<name>A0A060R7B9_9BACT</name>
<keyword evidence="3 5" id="KW-0808">Transferase</keyword>
<comment type="similarity">
    <text evidence="1">Belongs to the glycosyltransferase 2 family.</text>
</comment>
<evidence type="ECO:0000259" key="4">
    <source>
        <dbReference type="Pfam" id="PF00535"/>
    </source>
</evidence>
<evidence type="ECO:0000256" key="1">
    <source>
        <dbReference type="ARBA" id="ARBA00006739"/>
    </source>
</evidence>
<gene>
    <name evidence="5" type="ORF">BN938_1044</name>
</gene>
<reference evidence="5 6" key="1">
    <citation type="journal article" date="2015" name="Genome Announc.">
        <title>Complete Genome Sequence of the Novel Leech Symbiont Mucinivorans hirudinis M3T.</title>
        <authorList>
            <person name="Nelson M.C."/>
            <person name="Bomar L."/>
            <person name="Graf J."/>
        </authorList>
    </citation>
    <scope>NUCLEOTIDE SEQUENCE [LARGE SCALE GENOMIC DNA]</scope>
    <source>
        <strain evidence="6">M3</strain>
    </source>
</reference>
<dbReference type="eggNOG" id="COG1216">
    <property type="taxonomic scope" value="Bacteria"/>
</dbReference>
<dbReference type="STRING" id="1433126.BN938_1044"/>
<evidence type="ECO:0000256" key="2">
    <source>
        <dbReference type="ARBA" id="ARBA00022676"/>
    </source>
</evidence>
<dbReference type="SUPFAM" id="SSF53448">
    <property type="entry name" value="Nucleotide-diphospho-sugar transferases"/>
    <property type="match status" value="1"/>
</dbReference>
<dbReference type="InterPro" id="IPR029044">
    <property type="entry name" value="Nucleotide-diphossugar_trans"/>
</dbReference>
<dbReference type="AlphaFoldDB" id="A0A060R7B9"/>
<dbReference type="KEGG" id="rbc:BN938_1044"/>
<dbReference type="Gene3D" id="3.90.550.10">
    <property type="entry name" value="Spore Coat Polysaccharide Biosynthesis Protein SpsA, Chain A"/>
    <property type="match status" value="1"/>
</dbReference>
<evidence type="ECO:0000313" key="5">
    <source>
        <dbReference type="EMBL" id="CDN31141.1"/>
    </source>
</evidence>
<protein>
    <submittedName>
        <fullName evidence="5">Glycosyltransferase</fullName>
    </submittedName>
</protein>
<dbReference type="GO" id="GO:0016757">
    <property type="term" value="F:glycosyltransferase activity"/>
    <property type="evidence" value="ECO:0007669"/>
    <property type="project" value="UniProtKB-KW"/>
</dbReference>